<dbReference type="InterPro" id="IPR006026">
    <property type="entry name" value="Peptidase_Metallo"/>
</dbReference>
<evidence type="ECO:0000256" key="4">
    <source>
        <dbReference type="ARBA" id="ARBA00022801"/>
    </source>
</evidence>
<evidence type="ECO:0000256" key="5">
    <source>
        <dbReference type="ARBA" id="ARBA00022833"/>
    </source>
</evidence>
<dbReference type="InterPro" id="IPR034039">
    <property type="entry name" value="ZnMP_hatching_enz"/>
</dbReference>
<dbReference type="InterPro" id="IPR024079">
    <property type="entry name" value="MetalloPept_cat_dom_sf"/>
</dbReference>
<dbReference type="SUPFAM" id="SSF55486">
    <property type="entry name" value="Metalloproteases ('zincins'), catalytic domain"/>
    <property type="match status" value="1"/>
</dbReference>
<accession>A0A3Q2NUT9</accession>
<feature type="active site" evidence="12">
    <location>
        <position position="166"/>
    </location>
</feature>
<feature type="chain" id="PRO_5018376540" description="Metalloendopeptidase" evidence="13">
    <location>
        <begin position="21"/>
        <end position="268"/>
    </location>
</feature>
<dbReference type="AlphaFoldDB" id="A0A3Q2NUT9"/>
<evidence type="ECO:0000256" key="10">
    <source>
        <dbReference type="ARBA" id="ARBA00023329"/>
    </source>
</evidence>
<feature type="binding site" evidence="12">
    <location>
        <position position="175"/>
    </location>
    <ligand>
        <name>Zn(2+)</name>
        <dbReference type="ChEBI" id="CHEBI:29105"/>
        <note>catalytic</note>
    </ligand>
</feature>
<reference evidence="15" key="2">
    <citation type="submission" date="2025-09" db="UniProtKB">
        <authorList>
            <consortium name="Ensembl"/>
        </authorList>
    </citation>
    <scope>IDENTIFICATION</scope>
</reference>
<feature type="signal peptide" evidence="13">
    <location>
        <begin position="1"/>
        <end position="20"/>
    </location>
</feature>
<dbReference type="SMART" id="SM00235">
    <property type="entry name" value="ZnMc"/>
    <property type="match status" value="1"/>
</dbReference>
<evidence type="ECO:0000313" key="16">
    <source>
        <dbReference type="Proteomes" id="UP000265000"/>
    </source>
</evidence>
<feature type="binding site" evidence="12">
    <location>
        <position position="169"/>
    </location>
    <ligand>
        <name>Zn(2+)</name>
        <dbReference type="ChEBI" id="CHEBI:29105"/>
        <note>catalytic</note>
    </ligand>
</feature>
<dbReference type="GeneTree" id="ENSGT00940000154856"/>
<keyword evidence="8" id="KW-1015">Disulfide bond</keyword>
<comment type="caution">
    <text evidence="12">Lacks conserved residue(s) required for the propagation of feature annotation.</text>
</comment>
<feature type="domain" description="Peptidase M12A" evidence="14">
    <location>
        <begin position="63"/>
        <end position="264"/>
    </location>
</feature>
<dbReference type="PANTHER" id="PTHR10127">
    <property type="entry name" value="DISCOIDIN, CUB, EGF, LAMININ , AND ZINC METALLOPROTEASE DOMAIN CONTAINING"/>
    <property type="match status" value="1"/>
</dbReference>
<dbReference type="Gene3D" id="3.40.390.10">
    <property type="entry name" value="Collagenase (Catalytic Domain)"/>
    <property type="match status" value="1"/>
</dbReference>
<evidence type="ECO:0000256" key="1">
    <source>
        <dbReference type="ARBA" id="ARBA00022670"/>
    </source>
</evidence>
<dbReference type="InterPro" id="IPR001506">
    <property type="entry name" value="Peptidase_M12A"/>
</dbReference>
<keyword evidence="6 12" id="KW-0482">Metalloprotease</keyword>
<dbReference type="FunFam" id="3.40.390.10:FF:000040">
    <property type="entry name" value="Metalloendopeptidase"/>
    <property type="match status" value="1"/>
</dbReference>
<dbReference type="EC" id="3.4.24.-" evidence="13"/>
<comment type="subcellular location">
    <subcellularLocation>
        <location evidence="11">Zymogen granule</location>
    </subcellularLocation>
</comment>
<organism evidence="15 16">
    <name type="scientific">Fundulus heteroclitus</name>
    <name type="common">Killifish</name>
    <name type="synonym">Mummichog</name>
    <dbReference type="NCBI Taxonomy" id="8078"/>
    <lineage>
        <taxon>Eukaryota</taxon>
        <taxon>Metazoa</taxon>
        <taxon>Chordata</taxon>
        <taxon>Craniata</taxon>
        <taxon>Vertebrata</taxon>
        <taxon>Euteleostomi</taxon>
        <taxon>Actinopterygii</taxon>
        <taxon>Neopterygii</taxon>
        <taxon>Teleostei</taxon>
        <taxon>Neoteleostei</taxon>
        <taxon>Acanthomorphata</taxon>
        <taxon>Ovalentaria</taxon>
        <taxon>Atherinomorphae</taxon>
        <taxon>Cyprinodontiformes</taxon>
        <taxon>Fundulidae</taxon>
        <taxon>Fundulus</taxon>
    </lineage>
</organism>
<keyword evidence="5 12" id="KW-0862">Zinc</keyword>
<keyword evidence="7" id="KW-0865">Zymogen</keyword>
<name>A0A3Q2NUT9_FUNHE</name>
<keyword evidence="9" id="KW-0325">Glycoprotein</keyword>
<dbReference type="GO" id="GO:0008270">
    <property type="term" value="F:zinc ion binding"/>
    <property type="evidence" value="ECO:0007669"/>
    <property type="project" value="UniProtKB-UniRule"/>
</dbReference>
<dbReference type="GO" id="GO:0042588">
    <property type="term" value="C:zymogen granule"/>
    <property type="evidence" value="ECO:0007669"/>
    <property type="project" value="UniProtKB-SubCell"/>
</dbReference>
<evidence type="ECO:0000256" key="3">
    <source>
        <dbReference type="ARBA" id="ARBA00022729"/>
    </source>
</evidence>
<dbReference type="PANTHER" id="PTHR10127:SF839">
    <property type="entry name" value="HATCHING ENZYME 1.2-RELATED"/>
    <property type="match status" value="1"/>
</dbReference>
<keyword evidence="16" id="KW-1185">Reference proteome</keyword>
<sequence length="268" mass="30982">MDLQARALLLLLLLSAVCNAYPTDNYKADDENSEKEDITTTILRMNNGSADMLFEGDVFVPRSRTAKKCLDPRYSCFWPKSSNGNVEIPFVLSDEYDHNEKNQILKAMKGFEGRTCIRFLRHRGERAYLSIESKFGCFSLMGRSGERQLVSLQRPGCLNNGIIQHELLHAMGFYHEHTRSDRDKYVKINWDNIQEYYYKNFQKMDTDNLTPYDYSSVMQYGKTAFGKNRAESITPIPDPNVPIGQREGMSDTDILRVNKLYKCWSYIG</sequence>
<evidence type="ECO:0000256" key="12">
    <source>
        <dbReference type="PROSITE-ProRule" id="PRU01211"/>
    </source>
</evidence>
<keyword evidence="2 12" id="KW-0479">Metal-binding</keyword>
<evidence type="ECO:0000256" key="6">
    <source>
        <dbReference type="ARBA" id="ARBA00023049"/>
    </source>
</evidence>
<evidence type="ECO:0000256" key="2">
    <source>
        <dbReference type="ARBA" id="ARBA00022723"/>
    </source>
</evidence>
<dbReference type="Ensembl" id="ENSFHET00000011158.1">
    <property type="protein sequence ID" value="ENSFHEP00000003081.1"/>
    <property type="gene ID" value="ENSFHEG00000003935.1"/>
</dbReference>
<dbReference type="PROSITE" id="PS51864">
    <property type="entry name" value="ASTACIN"/>
    <property type="match status" value="1"/>
</dbReference>
<evidence type="ECO:0000256" key="11">
    <source>
        <dbReference type="ARBA" id="ARBA00024324"/>
    </source>
</evidence>
<keyword evidence="1 12" id="KW-0645">Protease</keyword>
<evidence type="ECO:0000313" key="15">
    <source>
        <dbReference type="Ensembl" id="ENSFHEP00000003081.1"/>
    </source>
</evidence>
<dbReference type="GO" id="GO:0004222">
    <property type="term" value="F:metalloendopeptidase activity"/>
    <property type="evidence" value="ECO:0007669"/>
    <property type="project" value="UniProtKB-UniRule"/>
</dbReference>
<evidence type="ECO:0000256" key="8">
    <source>
        <dbReference type="ARBA" id="ARBA00023157"/>
    </source>
</evidence>
<evidence type="ECO:0000256" key="7">
    <source>
        <dbReference type="ARBA" id="ARBA00023145"/>
    </source>
</evidence>
<keyword evidence="10" id="KW-0968">Cytoplasmic vesicle</keyword>
<comment type="cofactor">
    <cofactor evidence="12 13">
        <name>Zn(2+)</name>
        <dbReference type="ChEBI" id="CHEBI:29105"/>
    </cofactor>
    <text evidence="12 13">Binds 1 zinc ion per subunit.</text>
</comment>
<evidence type="ECO:0000259" key="14">
    <source>
        <dbReference type="PROSITE" id="PS51864"/>
    </source>
</evidence>
<feature type="binding site" evidence="12">
    <location>
        <position position="165"/>
    </location>
    <ligand>
        <name>Zn(2+)</name>
        <dbReference type="ChEBI" id="CHEBI:29105"/>
        <note>catalytic</note>
    </ligand>
</feature>
<keyword evidence="4 12" id="KW-0378">Hydrolase</keyword>
<dbReference type="CDD" id="cd04283">
    <property type="entry name" value="ZnMc_hatching_enzyme"/>
    <property type="match status" value="1"/>
</dbReference>
<proteinExistence type="predicted"/>
<dbReference type="Proteomes" id="UP000265000">
    <property type="component" value="Unplaced"/>
</dbReference>
<protein>
    <recommendedName>
        <fullName evidence="13">Metalloendopeptidase</fullName>
        <ecNumber evidence="13">3.4.24.-</ecNumber>
    </recommendedName>
</protein>
<evidence type="ECO:0000256" key="13">
    <source>
        <dbReference type="RuleBase" id="RU361183"/>
    </source>
</evidence>
<reference evidence="15" key="1">
    <citation type="submission" date="2025-08" db="UniProtKB">
        <authorList>
            <consortium name="Ensembl"/>
        </authorList>
    </citation>
    <scope>IDENTIFICATION</scope>
</reference>
<dbReference type="PRINTS" id="PR00480">
    <property type="entry name" value="ASTACIN"/>
</dbReference>
<dbReference type="GO" id="GO:0006508">
    <property type="term" value="P:proteolysis"/>
    <property type="evidence" value="ECO:0007669"/>
    <property type="project" value="UniProtKB-KW"/>
</dbReference>
<evidence type="ECO:0000256" key="9">
    <source>
        <dbReference type="ARBA" id="ARBA00023180"/>
    </source>
</evidence>
<keyword evidence="3 13" id="KW-0732">Signal</keyword>
<dbReference type="Pfam" id="PF01400">
    <property type="entry name" value="Astacin"/>
    <property type="match status" value="1"/>
</dbReference>